<dbReference type="GO" id="GO:0008378">
    <property type="term" value="F:galactosyltransferase activity"/>
    <property type="evidence" value="ECO:0007669"/>
    <property type="project" value="TreeGrafter"/>
</dbReference>
<comment type="similarity">
    <text evidence="2 10">Belongs to the glycosyltransferase 31 family.</text>
</comment>
<gene>
    <name evidence="11" type="ORF">AB1Y20_014248</name>
</gene>
<keyword evidence="6" id="KW-0735">Signal-anchor</keyword>
<keyword evidence="7" id="KW-1133">Transmembrane helix</keyword>
<dbReference type="PANTHER" id="PTHR11214">
    <property type="entry name" value="BETA-1,3-N-ACETYLGLUCOSAMINYLTRANSFERASE"/>
    <property type="match status" value="1"/>
</dbReference>
<sequence>MAALSHAYGHPPPPSPSPVSRLLREYDAALDSPMIRQQRRVKMIHPYGARAWPQVCGARMSEAAPEASVWPRCSDGRERVAAAKLRLLVGVQSDPRMPFRRIGIRNTWKQEDRVSAALVCFVIGRQGPSSAQLRQIDREDAAHGDILWLANVSDGRAGRPMGMDKLLGWWRAAAKLMGRTMTHAVKVDDDTHLMLPRLSADLMALRCVPHLYYGGMAFISVNPRTFKTCGFDYGGLGHYQSYGCASRGFHVAMPFAIGAVVGLSSSLVQLVASHRDIAHFVARYSSRQNNKTVLLEDMALGFWLAYSHGNVTYANVVRWIGDINCGRPSAGLRRGAQLSLALHRAKFFRSHAYLWWIMHHNGTHTEANCTKQTLPTRKEARAFAPLAG</sequence>
<keyword evidence="8 10" id="KW-0333">Golgi apparatus</keyword>
<reference evidence="11 12" key="1">
    <citation type="journal article" date="2024" name="Science">
        <title>Giant polyketide synthase enzymes in the biosynthesis of giant marine polyether toxins.</title>
        <authorList>
            <person name="Fallon T.R."/>
            <person name="Shende V.V."/>
            <person name="Wierzbicki I.H."/>
            <person name="Pendleton A.L."/>
            <person name="Watervoot N.F."/>
            <person name="Auber R.P."/>
            <person name="Gonzalez D.J."/>
            <person name="Wisecaver J.H."/>
            <person name="Moore B.S."/>
        </authorList>
    </citation>
    <scope>NUCLEOTIDE SEQUENCE [LARGE SCALE GENOMIC DNA]</scope>
    <source>
        <strain evidence="11 12">12B1</strain>
    </source>
</reference>
<evidence type="ECO:0000256" key="6">
    <source>
        <dbReference type="ARBA" id="ARBA00022968"/>
    </source>
</evidence>
<dbReference type="EC" id="2.4.1.-" evidence="10"/>
<keyword evidence="5" id="KW-0812">Transmembrane</keyword>
<evidence type="ECO:0000256" key="5">
    <source>
        <dbReference type="ARBA" id="ARBA00022692"/>
    </source>
</evidence>
<comment type="subcellular location">
    <subcellularLocation>
        <location evidence="1 10">Golgi apparatus membrane</location>
        <topology evidence="1 10">Single-pass type II membrane protein</topology>
    </subcellularLocation>
</comment>
<dbReference type="EMBL" id="JBGBPQ010000028">
    <property type="protein sequence ID" value="KAL1496647.1"/>
    <property type="molecule type" value="Genomic_DNA"/>
</dbReference>
<keyword evidence="12" id="KW-1185">Reference proteome</keyword>
<evidence type="ECO:0000313" key="12">
    <source>
        <dbReference type="Proteomes" id="UP001515480"/>
    </source>
</evidence>
<evidence type="ECO:0000313" key="11">
    <source>
        <dbReference type="EMBL" id="KAL1496647.1"/>
    </source>
</evidence>
<keyword evidence="9" id="KW-0472">Membrane</keyword>
<evidence type="ECO:0000256" key="2">
    <source>
        <dbReference type="ARBA" id="ARBA00008661"/>
    </source>
</evidence>
<dbReference type="AlphaFoldDB" id="A0AB34IFN4"/>
<evidence type="ECO:0000256" key="9">
    <source>
        <dbReference type="ARBA" id="ARBA00023136"/>
    </source>
</evidence>
<dbReference type="GO" id="GO:0000139">
    <property type="term" value="C:Golgi membrane"/>
    <property type="evidence" value="ECO:0007669"/>
    <property type="project" value="UniProtKB-SubCell"/>
</dbReference>
<dbReference type="InterPro" id="IPR002659">
    <property type="entry name" value="Glyco_trans_31"/>
</dbReference>
<keyword evidence="3 10" id="KW-0328">Glycosyltransferase</keyword>
<comment type="caution">
    <text evidence="11">The sequence shown here is derived from an EMBL/GenBank/DDBJ whole genome shotgun (WGS) entry which is preliminary data.</text>
</comment>
<evidence type="ECO:0000256" key="1">
    <source>
        <dbReference type="ARBA" id="ARBA00004323"/>
    </source>
</evidence>
<accession>A0AB34IFN4</accession>
<keyword evidence="4" id="KW-0808">Transferase</keyword>
<dbReference type="Pfam" id="PF01762">
    <property type="entry name" value="Galactosyl_T"/>
    <property type="match status" value="1"/>
</dbReference>
<organism evidence="11 12">
    <name type="scientific">Prymnesium parvum</name>
    <name type="common">Toxic golden alga</name>
    <dbReference type="NCBI Taxonomy" id="97485"/>
    <lineage>
        <taxon>Eukaryota</taxon>
        <taxon>Haptista</taxon>
        <taxon>Haptophyta</taxon>
        <taxon>Prymnesiophyceae</taxon>
        <taxon>Prymnesiales</taxon>
        <taxon>Prymnesiaceae</taxon>
        <taxon>Prymnesium</taxon>
    </lineage>
</organism>
<evidence type="ECO:0000256" key="8">
    <source>
        <dbReference type="ARBA" id="ARBA00023034"/>
    </source>
</evidence>
<evidence type="ECO:0000256" key="10">
    <source>
        <dbReference type="RuleBase" id="RU363063"/>
    </source>
</evidence>
<evidence type="ECO:0000256" key="4">
    <source>
        <dbReference type="ARBA" id="ARBA00022679"/>
    </source>
</evidence>
<proteinExistence type="inferred from homology"/>
<protein>
    <recommendedName>
        <fullName evidence="10">Hexosyltransferase</fullName>
        <ecNumber evidence="10">2.4.1.-</ecNumber>
    </recommendedName>
</protein>
<dbReference type="Proteomes" id="UP001515480">
    <property type="component" value="Unassembled WGS sequence"/>
</dbReference>
<evidence type="ECO:0000256" key="3">
    <source>
        <dbReference type="ARBA" id="ARBA00022676"/>
    </source>
</evidence>
<name>A0AB34IFN4_PRYPA</name>
<dbReference type="PANTHER" id="PTHR11214:SF3">
    <property type="entry name" value="BETA-1,3-GALACTOSYLTRANSFERASE 6"/>
    <property type="match status" value="1"/>
</dbReference>
<evidence type="ECO:0000256" key="7">
    <source>
        <dbReference type="ARBA" id="ARBA00022989"/>
    </source>
</evidence>